<organism evidence="2 3">
    <name type="scientific">Labrys wisconsinensis</name>
    <dbReference type="NCBI Taxonomy" id="425677"/>
    <lineage>
        <taxon>Bacteria</taxon>
        <taxon>Pseudomonadati</taxon>
        <taxon>Pseudomonadota</taxon>
        <taxon>Alphaproteobacteria</taxon>
        <taxon>Hyphomicrobiales</taxon>
        <taxon>Xanthobacteraceae</taxon>
        <taxon>Labrys</taxon>
    </lineage>
</organism>
<dbReference type="RefSeq" id="WP_307275042.1">
    <property type="nucleotide sequence ID" value="NZ_JAUSVX010000007.1"/>
</dbReference>
<evidence type="ECO:0000313" key="3">
    <source>
        <dbReference type="Proteomes" id="UP001242480"/>
    </source>
</evidence>
<evidence type="ECO:0000313" key="2">
    <source>
        <dbReference type="EMBL" id="MDQ0470788.1"/>
    </source>
</evidence>
<keyword evidence="3" id="KW-1185">Reference proteome</keyword>
<dbReference type="PANTHER" id="PTHR22603:SF66">
    <property type="entry name" value="ETHANOLAMINE KINASE"/>
    <property type="match status" value="1"/>
</dbReference>
<dbReference type="PANTHER" id="PTHR22603">
    <property type="entry name" value="CHOLINE/ETHANOALAMINE KINASE"/>
    <property type="match status" value="1"/>
</dbReference>
<proteinExistence type="predicted"/>
<dbReference type="CDD" id="cd05151">
    <property type="entry name" value="ChoK-like"/>
    <property type="match status" value="1"/>
</dbReference>
<accession>A0ABU0JBK4</accession>
<evidence type="ECO:0000259" key="1">
    <source>
        <dbReference type="Pfam" id="PF01636"/>
    </source>
</evidence>
<protein>
    <submittedName>
        <fullName evidence="2">Thiamine kinase-like enzyme</fullName>
    </submittedName>
</protein>
<dbReference type="InterPro" id="IPR011009">
    <property type="entry name" value="Kinase-like_dom_sf"/>
</dbReference>
<dbReference type="SUPFAM" id="SSF56112">
    <property type="entry name" value="Protein kinase-like (PK-like)"/>
    <property type="match status" value="1"/>
</dbReference>
<dbReference type="Proteomes" id="UP001242480">
    <property type="component" value="Unassembled WGS sequence"/>
</dbReference>
<dbReference type="Pfam" id="PF01636">
    <property type="entry name" value="APH"/>
    <property type="match status" value="1"/>
</dbReference>
<dbReference type="Gene3D" id="3.90.1200.10">
    <property type="match status" value="1"/>
</dbReference>
<feature type="domain" description="Aminoglycoside phosphotransferase" evidence="1">
    <location>
        <begin position="34"/>
        <end position="252"/>
    </location>
</feature>
<comment type="caution">
    <text evidence="2">The sequence shown here is derived from an EMBL/GenBank/DDBJ whole genome shotgun (WGS) entry which is preliminary data.</text>
</comment>
<name>A0ABU0JBK4_9HYPH</name>
<sequence>MARRPHPRSTNPGASADGAIERIAALPCWRGPVEVEPLSGGLSNLNFRVRCAGERFVARIGPAVTPHPIDRAAEIAATRAAAEAGLCPELVHAGAGALVLRHVDGRTLAAGDLADSGMLRRVADLLATCRARMPALYRGPALDRSLPAILSHYAGLLGARPNRWRAAARRLAADIRDAGARLAGQTRGFVHNDIHAGNILDDGERLWLVDWEYAGFGLPIGDLASLAVNGGFDATADTALLALAAGRGFNVELYPAFAAARLATALRDLLWGYAQDAFGGGFEASEAYIAVNEQRVRAAVQALGEGGGVSPITTASSIRDPLGGNN</sequence>
<dbReference type="InterPro" id="IPR002575">
    <property type="entry name" value="Aminoglycoside_PTrfase"/>
</dbReference>
<dbReference type="EMBL" id="JAUSVX010000007">
    <property type="protein sequence ID" value="MDQ0470788.1"/>
    <property type="molecule type" value="Genomic_DNA"/>
</dbReference>
<dbReference type="Gene3D" id="3.30.200.20">
    <property type="entry name" value="Phosphorylase Kinase, domain 1"/>
    <property type="match status" value="1"/>
</dbReference>
<gene>
    <name evidence="2" type="ORF">QO011_003807</name>
</gene>
<reference evidence="2 3" key="1">
    <citation type="submission" date="2023-07" db="EMBL/GenBank/DDBJ databases">
        <title>Genomic Encyclopedia of Type Strains, Phase IV (KMG-IV): sequencing the most valuable type-strain genomes for metagenomic binning, comparative biology and taxonomic classification.</title>
        <authorList>
            <person name="Goeker M."/>
        </authorList>
    </citation>
    <scope>NUCLEOTIDE SEQUENCE [LARGE SCALE GENOMIC DNA]</scope>
    <source>
        <strain evidence="2 3">DSM 19619</strain>
    </source>
</reference>